<protein>
    <submittedName>
        <fullName evidence="1">SapC family protein</fullName>
    </submittedName>
</protein>
<comment type="caution">
    <text evidence="1">The sequence shown here is derived from an EMBL/GenBank/DDBJ whole genome shotgun (WGS) entry which is preliminary data.</text>
</comment>
<reference evidence="2" key="1">
    <citation type="journal article" date="2019" name="Int. J. Syst. Evol. Microbiol.">
        <title>The Global Catalogue of Microorganisms (GCM) 10K type strain sequencing project: providing services to taxonomists for standard genome sequencing and annotation.</title>
        <authorList>
            <consortium name="The Broad Institute Genomics Platform"/>
            <consortium name="The Broad Institute Genome Sequencing Center for Infectious Disease"/>
            <person name="Wu L."/>
            <person name="Ma J."/>
        </authorList>
    </citation>
    <scope>NUCLEOTIDE SEQUENCE [LARGE SCALE GENOMIC DNA]</scope>
    <source>
        <strain evidence="2">CCUG 51308</strain>
    </source>
</reference>
<organism evidence="1 2">
    <name type="scientific">Hirschia litorea</name>
    <dbReference type="NCBI Taxonomy" id="1199156"/>
    <lineage>
        <taxon>Bacteria</taxon>
        <taxon>Pseudomonadati</taxon>
        <taxon>Pseudomonadota</taxon>
        <taxon>Alphaproteobacteria</taxon>
        <taxon>Hyphomonadales</taxon>
        <taxon>Hyphomonadaceae</taxon>
        <taxon>Hirschia</taxon>
    </lineage>
</organism>
<evidence type="ECO:0000313" key="1">
    <source>
        <dbReference type="EMBL" id="MFC7292758.1"/>
    </source>
</evidence>
<keyword evidence="2" id="KW-1185">Reference proteome</keyword>
<dbReference type="RefSeq" id="WP_382168454.1">
    <property type="nucleotide sequence ID" value="NZ_JBHTBR010000005.1"/>
</dbReference>
<accession>A0ABW2IP51</accession>
<dbReference type="InterPro" id="IPR010836">
    <property type="entry name" value="SapC"/>
</dbReference>
<dbReference type="Pfam" id="PF07277">
    <property type="entry name" value="SapC"/>
    <property type="match status" value="1"/>
</dbReference>
<sequence>MPNSVMLSKDTHLKTRVITDRGSQYGEGVHIVPVLATELRSLVLDFPICLLKDGETGQFGLYAFLGFDAGENLFLQGDKWTSSYVPLNVRRQPFMVGFSQQEGETENAVVTIDMDSPRVQEEAGEALFTEEGEPTQFLKDVEQLLSNMVAGSKATEVFIKSLIDHELVEPIKLNVTFNNGEEKSYDGMYTVNEEKLAKLDAGPLQELHAKGYLQASYHLLSSMGHIRKLIEYKNAL</sequence>
<proteinExistence type="predicted"/>
<name>A0ABW2IP51_9PROT</name>
<evidence type="ECO:0000313" key="2">
    <source>
        <dbReference type="Proteomes" id="UP001596492"/>
    </source>
</evidence>
<dbReference type="EMBL" id="JBHTBR010000005">
    <property type="protein sequence ID" value="MFC7292758.1"/>
    <property type="molecule type" value="Genomic_DNA"/>
</dbReference>
<dbReference type="Proteomes" id="UP001596492">
    <property type="component" value="Unassembled WGS sequence"/>
</dbReference>
<gene>
    <name evidence="1" type="ORF">ACFQS8_14090</name>
</gene>